<feature type="domain" description="Peptidase S9A N-terminal" evidence="8">
    <location>
        <begin position="23"/>
        <end position="428"/>
    </location>
</feature>
<keyword evidence="10" id="KW-1185">Reference proteome</keyword>
<dbReference type="InterPro" id="IPR002470">
    <property type="entry name" value="Peptidase_S9A"/>
</dbReference>
<sequence>MKNMILSASLFASHLLLAQYNYPKTPENPVVDDYFGTKITDNYRWLEDSKSPEVEKWFKSQSDFSHSVINKIPHREDLYKRMKEVQEMNGDSFGGILERQNTYFYTKTKKGENLSKLYSRDLSTGKETLVFDPETLGKNTQITNFIVDSKAKKMAILLSKSGGEICDLRILDLTTKKFLKDEIDPIWSEFAFEFTPDDKSIIYTKMSTADPNSNMLLKDMKAMLHVIGTDIKTDKILASREDYPELNALTEQFTSIGFTDDYKYLVLRLSSTKLENPIFVAPYSELKNKKIKWRQIVKPSDDITDVFISGDKLFLLTHKDAPNYKITLTSLSNPDFNNAKVVVAENKDGVISSIHNSKNYLYYSLGNGIIRDKYQININTLNGKKINFPTGINGSLSINQRENDNIFCSNVNWLTPLTAYEYNPEIGNPVKSKFINSESNYPDYNKLYTVKEVEIKSHDCVMVPLSIIYPKNMKMDGSNPAYITGYGGYGISYEPRFSTRLSVLLEQGVVIAIAHVRGGGEKGEKWHEEGMKATKPNTWKDFIACSEYLVNQKYSSPSKLIGNGVSAGGILIGRAITERPDLFAVAIAEVGMTNTLRSETTANGPNQIPEIGSIKNEEDTKHLIEMDAQSKVKKGEKYPAVIVRVGMNDSRVVPWMPGKFAGVLQNNSASGKPILLYANYDNGHFTSDFDVVFKEYADIYSFALWQVGHPNFQPSKN</sequence>
<proteinExistence type="predicted"/>
<dbReference type="GO" id="GO:0006508">
    <property type="term" value="P:proteolysis"/>
    <property type="evidence" value="ECO:0007669"/>
    <property type="project" value="UniProtKB-KW"/>
</dbReference>
<keyword evidence="5" id="KW-0720">Serine protease</keyword>
<dbReference type="PANTHER" id="PTHR42881">
    <property type="entry name" value="PROLYL ENDOPEPTIDASE"/>
    <property type="match status" value="1"/>
</dbReference>
<evidence type="ECO:0000256" key="3">
    <source>
        <dbReference type="ARBA" id="ARBA00022670"/>
    </source>
</evidence>
<feature type="chain" id="PRO_5040339784" description="prolyl oligopeptidase" evidence="6">
    <location>
        <begin position="19"/>
        <end position="717"/>
    </location>
</feature>
<evidence type="ECO:0000256" key="2">
    <source>
        <dbReference type="ARBA" id="ARBA00011897"/>
    </source>
</evidence>
<dbReference type="EC" id="3.4.21.26" evidence="2"/>
<dbReference type="Gene3D" id="3.40.50.1820">
    <property type="entry name" value="alpha/beta hydrolase"/>
    <property type="match status" value="1"/>
</dbReference>
<evidence type="ECO:0000256" key="4">
    <source>
        <dbReference type="ARBA" id="ARBA00022801"/>
    </source>
</evidence>
<gene>
    <name evidence="9" type="ORF">LO744_05310</name>
</gene>
<keyword evidence="3" id="KW-0645">Protease</keyword>
<evidence type="ECO:0000256" key="1">
    <source>
        <dbReference type="ARBA" id="ARBA00001070"/>
    </source>
</evidence>
<dbReference type="InterPro" id="IPR051167">
    <property type="entry name" value="Prolyl_oligopep/macrocyclase"/>
</dbReference>
<dbReference type="GO" id="GO:0005829">
    <property type="term" value="C:cytosol"/>
    <property type="evidence" value="ECO:0007669"/>
    <property type="project" value="TreeGrafter"/>
</dbReference>
<protein>
    <recommendedName>
        <fullName evidence="2">prolyl oligopeptidase</fullName>
        <ecNumber evidence="2">3.4.21.26</ecNumber>
    </recommendedName>
</protein>
<dbReference type="Gene3D" id="2.130.10.120">
    <property type="entry name" value="Prolyl oligopeptidase, N-terminal domain"/>
    <property type="match status" value="1"/>
</dbReference>
<dbReference type="Pfam" id="PF02897">
    <property type="entry name" value="Peptidase_S9_N"/>
    <property type="match status" value="1"/>
</dbReference>
<keyword evidence="4" id="KW-0378">Hydrolase</keyword>
<dbReference type="Proteomes" id="UP001108025">
    <property type="component" value="Unassembled WGS sequence"/>
</dbReference>
<dbReference type="GO" id="GO:0070012">
    <property type="term" value="F:oligopeptidase activity"/>
    <property type="evidence" value="ECO:0007669"/>
    <property type="project" value="TreeGrafter"/>
</dbReference>
<dbReference type="GO" id="GO:0004252">
    <property type="term" value="F:serine-type endopeptidase activity"/>
    <property type="evidence" value="ECO:0007669"/>
    <property type="project" value="UniProtKB-EC"/>
</dbReference>
<keyword evidence="6" id="KW-0732">Signal</keyword>
<name>A0A9Q3V1Z4_9FLAO</name>
<dbReference type="Pfam" id="PF00326">
    <property type="entry name" value="Peptidase_S9"/>
    <property type="match status" value="1"/>
</dbReference>
<evidence type="ECO:0000313" key="9">
    <source>
        <dbReference type="EMBL" id="MCD1116273.1"/>
    </source>
</evidence>
<evidence type="ECO:0000313" key="10">
    <source>
        <dbReference type="Proteomes" id="UP001108025"/>
    </source>
</evidence>
<comment type="catalytic activity">
    <reaction evidence="1">
        <text>Hydrolysis of Pro-|-Xaa &gt;&gt; Ala-|-Xaa in oligopeptides.</text>
        <dbReference type="EC" id="3.4.21.26"/>
    </reaction>
</comment>
<dbReference type="SUPFAM" id="SSF50993">
    <property type="entry name" value="Peptidase/esterase 'gauge' domain"/>
    <property type="match status" value="1"/>
</dbReference>
<evidence type="ECO:0000259" key="7">
    <source>
        <dbReference type="Pfam" id="PF00326"/>
    </source>
</evidence>
<dbReference type="EMBL" id="JAJNAY010000001">
    <property type="protein sequence ID" value="MCD1116273.1"/>
    <property type="molecule type" value="Genomic_DNA"/>
</dbReference>
<dbReference type="PRINTS" id="PR00862">
    <property type="entry name" value="PROLIGOPTASE"/>
</dbReference>
<comment type="caution">
    <text evidence="9">The sequence shown here is derived from an EMBL/GenBank/DDBJ whole genome shotgun (WGS) entry which is preliminary data.</text>
</comment>
<evidence type="ECO:0000259" key="8">
    <source>
        <dbReference type="Pfam" id="PF02897"/>
    </source>
</evidence>
<accession>A0A9Q3V1Z4</accession>
<dbReference type="RefSeq" id="WP_230667594.1">
    <property type="nucleotide sequence ID" value="NZ_JAJNAY010000001.1"/>
</dbReference>
<reference evidence="9" key="1">
    <citation type="submission" date="2021-11" db="EMBL/GenBank/DDBJ databases">
        <title>Description of novel Chryseobacterium species.</title>
        <authorList>
            <person name="Saticioglu I.B."/>
            <person name="Ay H."/>
            <person name="Altun S."/>
            <person name="Duman M."/>
        </authorList>
    </citation>
    <scope>NUCLEOTIDE SEQUENCE</scope>
    <source>
        <strain evidence="9">C-17</strain>
    </source>
</reference>
<evidence type="ECO:0000256" key="6">
    <source>
        <dbReference type="SAM" id="SignalP"/>
    </source>
</evidence>
<dbReference type="InterPro" id="IPR023302">
    <property type="entry name" value="Pept_S9A_N"/>
</dbReference>
<organism evidence="9 10">
    <name type="scientific">Chryseobacterium turcicum</name>
    <dbReference type="NCBI Taxonomy" id="2898076"/>
    <lineage>
        <taxon>Bacteria</taxon>
        <taxon>Pseudomonadati</taxon>
        <taxon>Bacteroidota</taxon>
        <taxon>Flavobacteriia</taxon>
        <taxon>Flavobacteriales</taxon>
        <taxon>Weeksellaceae</taxon>
        <taxon>Chryseobacterium group</taxon>
        <taxon>Chryseobacterium</taxon>
    </lineage>
</organism>
<dbReference type="AlphaFoldDB" id="A0A9Q3V1Z4"/>
<feature type="signal peptide" evidence="6">
    <location>
        <begin position="1"/>
        <end position="18"/>
    </location>
</feature>
<dbReference type="InterPro" id="IPR001375">
    <property type="entry name" value="Peptidase_S9_cat"/>
</dbReference>
<dbReference type="InterPro" id="IPR029058">
    <property type="entry name" value="AB_hydrolase_fold"/>
</dbReference>
<dbReference type="SUPFAM" id="SSF53474">
    <property type="entry name" value="alpha/beta-Hydrolases"/>
    <property type="match status" value="1"/>
</dbReference>
<dbReference type="PANTHER" id="PTHR42881:SF2">
    <property type="entry name" value="PROLYL ENDOPEPTIDASE"/>
    <property type="match status" value="1"/>
</dbReference>
<evidence type="ECO:0000256" key="5">
    <source>
        <dbReference type="ARBA" id="ARBA00022825"/>
    </source>
</evidence>
<feature type="domain" description="Peptidase S9 prolyl oligopeptidase catalytic" evidence="7">
    <location>
        <begin position="496"/>
        <end position="708"/>
    </location>
</feature>